<dbReference type="InterPro" id="IPR035669">
    <property type="entry name" value="SGNH_plant_lipase-like"/>
</dbReference>
<evidence type="ECO:0000256" key="1">
    <source>
        <dbReference type="ARBA" id="ARBA00008668"/>
    </source>
</evidence>
<comment type="similarity">
    <text evidence="1">Belongs to the 'GDSL' lipolytic enzyme family.</text>
</comment>
<keyword evidence="2" id="KW-0732">Signal</keyword>
<keyword evidence="5" id="KW-0472">Membrane</keyword>
<evidence type="ECO:0000313" key="6">
    <source>
        <dbReference type="EMBL" id="AFK36392.1"/>
    </source>
</evidence>
<dbReference type="AlphaFoldDB" id="I3S800"/>
<keyword evidence="5" id="KW-0812">Transmembrane</keyword>
<proteinExistence type="evidence at transcript level"/>
<accession>I3S800</accession>
<dbReference type="InterPro" id="IPR001087">
    <property type="entry name" value="GDSL"/>
</dbReference>
<dbReference type="PANTHER" id="PTHR22835:SF509">
    <property type="entry name" value="GDSL-LIKE LIPASE_ACYLHYDROLASE"/>
    <property type="match status" value="1"/>
</dbReference>
<evidence type="ECO:0000256" key="3">
    <source>
        <dbReference type="ARBA" id="ARBA00022801"/>
    </source>
</evidence>
<dbReference type="Pfam" id="PF00657">
    <property type="entry name" value="Lipase_GDSL"/>
    <property type="match status" value="1"/>
</dbReference>
<feature type="transmembrane region" description="Helical" evidence="5">
    <location>
        <begin position="9"/>
        <end position="27"/>
    </location>
</feature>
<dbReference type="Gene3D" id="3.40.50.1110">
    <property type="entry name" value="SGNH hydrolase"/>
    <property type="match status" value="1"/>
</dbReference>
<dbReference type="EMBL" id="BT136597">
    <property type="protein sequence ID" value="AFK36392.1"/>
    <property type="molecule type" value="mRNA"/>
</dbReference>
<dbReference type="InterPro" id="IPR036514">
    <property type="entry name" value="SGNH_hydro_sf"/>
</dbReference>
<name>I3S800_LOTJA</name>
<dbReference type="GO" id="GO:0016788">
    <property type="term" value="F:hydrolase activity, acting on ester bonds"/>
    <property type="evidence" value="ECO:0007669"/>
    <property type="project" value="InterPro"/>
</dbReference>
<protein>
    <submittedName>
        <fullName evidence="6">Uncharacterized protein</fullName>
    </submittedName>
</protein>
<keyword evidence="3" id="KW-0378">Hydrolase</keyword>
<organism evidence="6">
    <name type="scientific">Lotus japonicus</name>
    <name type="common">Lotus corniculatus var. japonicus</name>
    <dbReference type="NCBI Taxonomy" id="34305"/>
    <lineage>
        <taxon>Eukaryota</taxon>
        <taxon>Viridiplantae</taxon>
        <taxon>Streptophyta</taxon>
        <taxon>Embryophyta</taxon>
        <taxon>Tracheophyta</taxon>
        <taxon>Spermatophyta</taxon>
        <taxon>Magnoliopsida</taxon>
        <taxon>eudicotyledons</taxon>
        <taxon>Gunneridae</taxon>
        <taxon>Pentapetalae</taxon>
        <taxon>rosids</taxon>
        <taxon>fabids</taxon>
        <taxon>Fabales</taxon>
        <taxon>Fabaceae</taxon>
        <taxon>Papilionoideae</taxon>
        <taxon>50 kb inversion clade</taxon>
        <taxon>NPAAA clade</taxon>
        <taxon>Hologalegina</taxon>
        <taxon>robinioid clade</taxon>
        <taxon>Loteae</taxon>
        <taxon>Lotus</taxon>
    </lineage>
</organism>
<evidence type="ECO:0000256" key="2">
    <source>
        <dbReference type="ARBA" id="ARBA00022729"/>
    </source>
</evidence>
<dbReference type="PANTHER" id="PTHR22835">
    <property type="entry name" value="ZINC FINGER FYVE DOMAIN CONTAINING PROTEIN"/>
    <property type="match status" value="1"/>
</dbReference>
<dbReference type="SUPFAM" id="SSF52266">
    <property type="entry name" value="SGNH hydrolase"/>
    <property type="match status" value="1"/>
</dbReference>
<dbReference type="CDD" id="cd01837">
    <property type="entry name" value="SGNH_plant_lipase_like"/>
    <property type="match status" value="1"/>
</dbReference>
<keyword evidence="4" id="KW-0325">Glycoprotein</keyword>
<evidence type="ECO:0000256" key="5">
    <source>
        <dbReference type="SAM" id="Phobius"/>
    </source>
</evidence>
<reference evidence="6" key="1">
    <citation type="submission" date="2012-05" db="EMBL/GenBank/DDBJ databases">
        <authorList>
            <person name="Krishnakumar V."/>
            <person name="Cheung F."/>
            <person name="Xiao Y."/>
            <person name="Chan A."/>
            <person name="Moskal W.A."/>
            <person name="Town C.D."/>
        </authorList>
    </citation>
    <scope>NUCLEOTIDE SEQUENCE</scope>
</reference>
<sequence length="389" mass="42760">MKTLQLSWIARRFILVCMVMIMFSWVGPSNSVCEFDAIFNFGDSNVDTGGYNAAFPAQASPFGMTYFKKPVGRASDGRLIVDFLAEALGLPYLSPYLQSIGSDYRHGASFASSASTVLKPTTSFHLSGLSPFFLNIQLKQLEQFKARVGEFYQEKGRKLFDDCSIGNILPPPDVFKKSIYTFYIGQNDFISKLASNGSIDGVRDYIPQIVSQIDAAIKDVYAQGGRTCLVFNLAPVGCFPAYLVELPHGSLDVDEFGCVLSYNKAVDDYNKLLKETLAKTGKTLKGASLIYVDTHSVLLKLFHNPSSHGLKFGSRACCGHGGGDYNFDPKILCGHSAATAREDPQNYVSWDGFHLTEAANKHVTLAILNGSLFDPPFPLHQLCDLKPIY</sequence>
<keyword evidence="5" id="KW-1133">Transmembrane helix</keyword>
<evidence type="ECO:0000256" key="4">
    <source>
        <dbReference type="ARBA" id="ARBA00023180"/>
    </source>
</evidence>